<evidence type="ECO:0000256" key="7">
    <source>
        <dbReference type="SAM" id="Phobius"/>
    </source>
</evidence>
<dbReference type="HOGENOM" id="CLU_000960_22_1_1"/>
<feature type="transmembrane region" description="Helical" evidence="7">
    <location>
        <begin position="530"/>
        <end position="552"/>
    </location>
</feature>
<evidence type="ECO:0000256" key="5">
    <source>
        <dbReference type="ARBA" id="ARBA00023136"/>
    </source>
</evidence>
<dbReference type="Gene3D" id="1.20.1720.10">
    <property type="entry name" value="Multidrug resistance protein D"/>
    <property type="match status" value="1"/>
</dbReference>
<feature type="transmembrane region" description="Helical" evidence="7">
    <location>
        <begin position="266"/>
        <end position="285"/>
    </location>
</feature>
<organism evidence="10">
    <name type="scientific">Colletotrichum graminicola (strain M1.001 / M2 / FGSC 10212)</name>
    <name type="common">Maize anthracnose fungus</name>
    <name type="synonym">Glomerella graminicola</name>
    <dbReference type="NCBI Taxonomy" id="645133"/>
    <lineage>
        <taxon>Eukaryota</taxon>
        <taxon>Fungi</taxon>
        <taxon>Dikarya</taxon>
        <taxon>Ascomycota</taxon>
        <taxon>Pezizomycotina</taxon>
        <taxon>Sordariomycetes</taxon>
        <taxon>Hypocreomycetidae</taxon>
        <taxon>Glomerellales</taxon>
        <taxon>Glomerellaceae</taxon>
        <taxon>Colletotrichum</taxon>
        <taxon>Colletotrichum graminicola species complex</taxon>
    </lineage>
</organism>
<dbReference type="RefSeq" id="XP_008093714.1">
    <property type="nucleotide sequence ID" value="XM_008095523.1"/>
</dbReference>
<dbReference type="PANTHER" id="PTHR23501">
    <property type="entry name" value="MAJOR FACILITATOR SUPERFAMILY"/>
    <property type="match status" value="1"/>
</dbReference>
<feature type="transmembrane region" description="Helical" evidence="7">
    <location>
        <begin position="69"/>
        <end position="95"/>
    </location>
</feature>
<dbReference type="AlphaFoldDB" id="E3QG98"/>
<evidence type="ECO:0000313" key="10">
    <source>
        <dbReference type="Proteomes" id="UP000008782"/>
    </source>
</evidence>
<keyword evidence="10" id="KW-1185">Reference proteome</keyword>
<dbReference type="GeneID" id="24410203"/>
<feature type="domain" description="Major facilitator superfamily (MFS) profile" evidence="8">
    <location>
        <begin position="72"/>
        <end position="556"/>
    </location>
</feature>
<proteinExistence type="predicted"/>
<dbReference type="FunFam" id="1.20.1720.10:FF:000012">
    <property type="entry name" value="MFS toxin efflux pump (AflT)"/>
    <property type="match status" value="1"/>
</dbReference>
<dbReference type="FunFam" id="1.20.1250.20:FF:000196">
    <property type="entry name" value="MFS toxin efflux pump (AflT)"/>
    <property type="match status" value="1"/>
</dbReference>
<gene>
    <name evidence="9" type="ORF">GLRG_04838</name>
</gene>
<feature type="transmembrane region" description="Helical" evidence="7">
    <location>
        <begin position="107"/>
        <end position="125"/>
    </location>
</feature>
<feature type="transmembrane region" description="Helical" evidence="7">
    <location>
        <begin position="197"/>
        <end position="216"/>
    </location>
</feature>
<dbReference type="EMBL" id="GG697346">
    <property type="protein sequence ID" value="EFQ29694.1"/>
    <property type="molecule type" value="Genomic_DNA"/>
</dbReference>
<sequence>MLFKKHDKGAAVPTTTTTAADQPASSRTSKIHDDEDQQHQQQQNQQSQNVLTPTATSRSEIQYPAGLKLFLIMISVFITMFLVALDRLIIATAVPQITDDFHSVVDIGWYGSAYLLTTCAFQLLFGKLYAFFPIKNVFLSSVILFEVGSAVCGAAPSSAAFIVGRALAGVGGAGIVAGTIVVMVHSVPLHRRPKYQGAFGAVFGLASVVGPLLGGAFTTKVTWRWCFYINLPLGGIALVVIALIMSPPDQDLKDTSLWSKLRQLDFAGTAVFIPGVVCLLLALQWGGVEYAWNNPRIIALLVLAFVLLASFVAIQILLPGTATIPPRILRNRSIAFAAWAAFSIGAQMMVFTYYIPIYFQAIQGVSAVDSGIRTLPLVLSMTVFAGVSGGIITRIGYYTPVMLVGVSVMSVGAGLLTTLGVHSGPGKWIGYQVIYGVGMGMCFQAPNLAAQTVLDRKDVPIGASAMFFAQTLGGAVFISVGQNVLNNELVKRMRGLPGLEGVDLKGSGATTLTKLPADVRGPVLEAYNGALRVVFIVGLVLACSALIGAAGMEWKSVKKGQQSTMKATEDVEAAQAGAAVGGTSGIGAAAVAGEARKEKEVDEESEKELEDEKVRERSVDGGVAPAKAESGLDSNAVSRQEDEVTIVGSEPGATKKD</sequence>
<dbReference type="eggNOG" id="KOG0254">
    <property type="taxonomic scope" value="Eukaryota"/>
</dbReference>
<dbReference type="Pfam" id="PF07690">
    <property type="entry name" value="MFS_1"/>
    <property type="match status" value="1"/>
</dbReference>
<evidence type="ECO:0000256" key="2">
    <source>
        <dbReference type="ARBA" id="ARBA00022448"/>
    </source>
</evidence>
<feature type="transmembrane region" description="Helical" evidence="7">
    <location>
        <begin position="222"/>
        <end position="245"/>
    </location>
</feature>
<evidence type="ECO:0000256" key="3">
    <source>
        <dbReference type="ARBA" id="ARBA00022692"/>
    </source>
</evidence>
<feature type="compositionally biased region" description="Basic and acidic residues" evidence="6">
    <location>
        <begin position="610"/>
        <end position="619"/>
    </location>
</feature>
<name>E3QG98_COLGM</name>
<comment type="subcellular location">
    <subcellularLocation>
        <location evidence="1">Membrane</location>
        <topology evidence="1">Multi-pass membrane protein</topology>
    </subcellularLocation>
</comment>
<dbReference type="CDD" id="cd17502">
    <property type="entry name" value="MFS_Azr1_MDR_like"/>
    <property type="match status" value="1"/>
</dbReference>
<accession>E3QG98</accession>
<evidence type="ECO:0000313" key="9">
    <source>
        <dbReference type="EMBL" id="EFQ29694.1"/>
    </source>
</evidence>
<dbReference type="Proteomes" id="UP000008782">
    <property type="component" value="Unassembled WGS sequence"/>
</dbReference>
<feature type="compositionally biased region" description="Low complexity" evidence="6">
    <location>
        <begin position="39"/>
        <end position="49"/>
    </location>
</feature>
<keyword evidence="3 7" id="KW-0812">Transmembrane</keyword>
<feature type="transmembrane region" description="Helical" evidence="7">
    <location>
        <begin position="137"/>
        <end position="156"/>
    </location>
</feature>
<dbReference type="GO" id="GO:0005886">
    <property type="term" value="C:plasma membrane"/>
    <property type="evidence" value="ECO:0007669"/>
    <property type="project" value="TreeGrafter"/>
</dbReference>
<dbReference type="PROSITE" id="PS50850">
    <property type="entry name" value="MFS"/>
    <property type="match status" value="1"/>
</dbReference>
<keyword evidence="4 7" id="KW-1133">Transmembrane helix</keyword>
<reference evidence="10" key="1">
    <citation type="journal article" date="2012" name="Nat. Genet.">
        <title>Lifestyle transitions in plant pathogenic Colletotrichum fungi deciphered by genome and transcriptome analyses.</title>
        <authorList>
            <person name="O'Connell R.J."/>
            <person name="Thon M.R."/>
            <person name="Hacquard S."/>
            <person name="Amyotte S.G."/>
            <person name="Kleemann J."/>
            <person name="Torres M.F."/>
            <person name="Damm U."/>
            <person name="Buiate E.A."/>
            <person name="Epstein L."/>
            <person name="Alkan N."/>
            <person name="Altmueller J."/>
            <person name="Alvarado-Balderrama L."/>
            <person name="Bauser C.A."/>
            <person name="Becker C."/>
            <person name="Birren B.W."/>
            <person name="Chen Z."/>
            <person name="Choi J."/>
            <person name="Crouch J.A."/>
            <person name="Duvick J.P."/>
            <person name="Farman M.A."/>
            <person name="Gan P."/>
            <person name="Heiman D."/>
            <person name="Henrissat B."/>
            <person name="Howard R.J."/>
            <person name="Kabbage M."/>
            <person name="Koch C."/>
            <person name="Kracher B."/>
            <person name="Kubo Y."/>
            <person name="Law A.D."/>
            <person name="Lebrun M.-H."/>
            <person name="Lee Y.-H."/>
            <person name="Miyara I."/>
            <person name="Moore N."/>
            <person name="Neumann U."/>
            <person name="Nordstroem K."/>
            <person name="Panaccione D.G."/>
            <person name="Panstruga R."/>
            <person name="Place M."/>
            <person name="Proctor R.H."/>
            <person name="Prusky D."/>
            <person name="Rech G."/>
            <person name="Reinhardt R."/>
            <person name="Rollins J.A."/>
            <person name="Rounsley S."/>
            <person name="Schardl C.L."/>
            <person name="Schwartz D.C."/>
            <person name="Shenoy N."/>
            <person name="Shirasu K."/>
            <person name="Sikhakolli U.R."/>
            <person name="Stueber K."/>
            <person name="Sukno S.A."/>
            <person name="Sweigard J.A."/>
            <person name="Takano Y."/>
            <person name="Takahara H."/>
            <person name="Trail F."/>
            <person name="van der Does H.C."/>
            <person name="Voll L.M."/>
            <person name="Will I."/>
            <person name="Young S."/>
            <person name="Zeng Q."/>
            <person name="Zhang J."/>
            <person name="Zhou S."/>
            <person name="Dickman M.B."/>
            <person name="Schulze-Lefert P."/>
            <person name="Ver Loren van Themaat E."/>
            <person name="Ma L.-J."/>
            <person name="Vaillancourt L.J."/>
        </authorList>
    </citation>
    <scope>NUCLEOTIDE SEQUENCE [LARGE SCALE GENOMIC DNA]</scope>
    <source>
        <strain evidence="10">M1.001 / M2 / FGSC 10212</strain>
    </source>
</reference>
<evidence type="ECO:0000259" key="8">
    <source>
        <dbReference type="PROSITE" id="PS50850"/>
    </source>
</evidence>
<feature type="transmembrane region" description="Helical" evidence="7">
    <location>
        <begin position="162"/>
        <end position="185"/>
    </location>
</feature>
<feature type="region of interest" description="Disordered" evidence="6">
    <location>
        <begin position="591"/>
        <end position="657"/>
    </location>
</feature>
<evidence type="ECO:0000256" key="6">
    <source>
        <dbReference type="SAM" id="MobiDB-lite"/>
    </source>
</evidence>
<dbReference type="InterPro" id="IPR020846">
    <property type="entry name" value="MFS_dom"/>
</dbReference>
<evidence type="ECO:0000256" key="1">
    <source>
        <dbReference type="ARBA" id="ARBA00004141"/>
    </source>
</evidence>
<dbReference type="VEuPathDB" id="FungiDB:GLRG_04838"/>
<keyword evidence="5 7" id="KW-0472">Membrane</keyword>
<feature type="compositionally biased region" description="Low complexity" evidence="6">
    <location>
        <begin position="10"/>
        <end position="24"/>
    </location>
</feature>
<dbReference type="PANTHER" id="PTHR23501:SF153">
    <property type="entry name" value="AFLATOXIN EFFLUX PUMP, PUTATIVE-RELATED"/>
    <property type="match status" value="1"/>
</dbReference>
<evidence type="ECO:0000256" key="4">
    <source>
        <dbReference type="ARBA" id="ARBA00022989"/>
    </source>
</evidence>
<feature type="transmembrane region" description="Helical" evidence="7">
    <location>
        <begin position="334"/>
        <end position="355"/>
    </location>
</feature>
<feature type="transmembrane region" description="Helical" evidence="7">
    <location>
        <begin position="428"/>
        <end position="449"/>
    </location>
</feature>
<dbReference type="SUPFAM" id="SSF103473">
    <property type="entry name" value="MFS general substrate transporter"/>
    <property type="match status" value="1"/>
</dbReference>
<dbReference type="GO" id="GO:0022857">
    <property type="term" value="F:transmembrane transporter activity"/>
    <property type="evidence" value="ECO:0007669"/>
    <property type="project" value="InterPro"/>
</dbReference>
<feature type="transmembrane region" description="Helical" evidence="7">
    <location>
        <begin position="400"/>
        <end position="422"/>
    </location>
</feature>
<dbReference type="InterPro" id="IPR011701">
    <property type="entry name" value="MFS"/>
</dbReference>
<feature type="transmembrane region" description="Helical" evidence="7">
    <location>
        <begin position="461"/>
        <end position="480"/>
    </location>
</feature>
<feature type="region of interest" description="Disordered" evidence="6">
    <location>
        <begin position="1"/>
        <end position="53"/>
    </location>
</feature>
<protein>
    <submittedName>
        <fullName evidence="9">Major facilitator superfamily transporter</fullName>
    </submittedName>
</protein>
<feature type="transmembrane region" description="Helical" evidence="7">
    <location>
        <begin position="297"/>
        <end position="322"/>
    </location>
</feature>
<feature type="transmembrane region" description="Helical" evidence="7">
    <location>
        <begin position="375"/>
        <end position="393"/>
    </location>
</feature>
<keyword evidence="2" id="KW-0813">Transport</keyword>
<dbReference type="InterPro" id="IPR036259">
    <property type="entry name" value="MFS_trans_sf"/>
</dbReference>
<dbReference type="Gene3D" id="1.20.1250.20">
    <property type="entry name" value="MFS general substrate transporter like domains"/>
    <property type="match status" value="1"/>
</dbReference>
<dbReference type="OrthoDB" id="10021397at2759"/>